<organism evidence="1 2">
    <name type="scientific">Kribbella flavida (strain DSM 17836 / JCM 10339 / NBRC 14399)</name>
    <dbReference type="NCBI Taxonomy" id="479435"/>
    <lineage>
        <taxon>Bacteria</taxon>
        <taxon>Bacillati</taxon>
        <taxon>Actinomycetota</taxon>
        <taxon>Actinomycetes</taxon>
        <taxon>Propionibacteriales</taxon>
        <taxon>Kribbellaceae</taxon>
        <taxon>Kribbella</taxon>
    </lineage>
</organism>
<dbReference type="EMBL" id="CP001736">
    <property type="protein sequence ID" value="ADB33409.1"/>
    <property type="molecule type" value="Genomic_DNA"/>
</dbReference>
<dbReference type="Proteomes" id="UP000007967">
    <property type="component" value="Chromosome"/>
</dbReference>
<sequence length="146" mass="16155">MAIEYSLFLASAGGAAGVRRVVAASAPEVDWDAERVTAYRSPTGLRVTVMDRTWSDRVVETPTVQVGFRLDKFADPDPQYDEVVRLTVAILAADPGDAVLQQDHEICWLLRRGDSWIAHSGGSLWSAHRLSLLPVVPQRRPMPYPD</sequence>
<evidence type="ECO:0000313" key="2">
    <source>
        <dbReference type="Proteomes" id="UP000007967"/>
    </source>
</evidence>
<reference evidence="2" key="1">
    <citation type="submission" date="2009-09" db="EMBL/GenBank/DDBJ databases">
        <title>The complete genome of Kribbella flavida DSM 17836.</title>
        <authorList>
            <consortium name="US DOE Joint Genome Institute (JGI-PGF)"/>
            <person name="Lucas S."/>
            <person name="Copeland A."/>
            <person name="Lapidus A."/>
            <person name="Glavina del Rio T."/>
            <person name="Dalin E."/>
            <person name="Tice H."/>
            <person name="Bruce D."/>
            <person name="Goodwin L."/>
            <person name="Pitluck S."/>
            <person name="Kyrpides N."/>
            <person name="Mavromatis K."/>
            <person name="Ivanova N."/>
            <person name="Saunders E."/>
            <person name="Brettin T."/>
            <person name="Detter J.C."/>
            <person name="Han C."/>
            <person name="Larimer F."/>
            <person name="Land M."/>
            <person name="Hauser L."/>
            <person name="Markowitz V."/>
            <person name="Cheng J.-F."/>
            <person name="Hugenholtz P."/>
            <person name="Woyke T."/>
            <person name="Wu D."/>
            <person name="Pukall R."/>
            <person name="Klenk H.-P."/>
            <person name="Eisen J.A."/>
        </authorList>
    </citation>
    <scope>NUCLEOTIDE SEQUENCE [LARGE SCALE GENOMIC DNA]</scope>
    <source>
        <strain evidence="2">DSM 17836 / JCM 10339 / NBRC 14399</strain>
    </source>
</reference>
<keyword evidence="2" id="KW-1185">Reference proteome</keyword>
<dbReference type="InterPro" id="IPR049799">
    <property type="entry name" value="SitI3-like"/>
</dbReference>
<dbReference type="AlphaFoldDB" id="D2PVC8"/>
<evidence type="ECO:0000313" key="1">
    <source>
        <dbReference type="EMBL" id="ADB33409.1"/>
    </source>
</evidence>
<gene>
    <name evidence="1" type="ordered locus">Kfla_4375</name>
</gene>
<reference evidence="1 2" key="2">
    <citation type="journal article" date="2010" name="Stand. Genomic Sci.">
        <title>Complete genome sequence of Kribbella flavida type strain (IFO 14399).</title>
        <authorList>
            <person name="Pukall R."/>
            <person name="Lapidus A."/>
            <person name="Glavina Del Rio T."/>
            <person name="Copeland A."/>
            <person name="Tice H."/>
            <person name="Cheng J.-F."/>
            <person name="Lucas S."/>
            <person name="Chen F."/>
            <person name="Nolan M."/>
            <person name="LaButti K."/>
            <person name="Pati A."/>
            <person name="Ivanova N."/>
            <person name="Mavrommatis K."/>
            <person name="Mikhailova N."/>
            <person name="Pitluck S."/>
            <person name="Bruce D."/>
            <person name="Goodwin L."/>
            <person name="Land M."/>
            <person name="Hauser L."/>
            <person name="Chang Y.-J."/>
            <person name="Jeffries C.D."/>
            <person name="Chen A."/>
            <person name="Palaniappan K."/>
            <person name="Chain P."/>
            <person name="Rohde M."/>
            <person name="Goeker M."/>
            <person name="Bristow J."/>
            <person name="Eisen J.A."/>
            <person name="Markowitz V."/>
            <person name="Hugenholtz P."/>
            <person name="Kyrpides N.C."/>
            <person name="Klenk H.-P."/>
            <person name="Brettin T."/>
        </authorList>
    </citation>
    <scope>NUCLEOTIDE SEQUENCE [LARGE SCALE GENOMIC DNA]</scope>
    <source>
        <strain evidence="2">DSM 17836 / JCM 10339 / NBRC 14399</strain>
    </source>
</reference>
<proteinExistence type="predicted"/>
<dbReference type="RefSeq" id="WP_012921963.1">
    <property type="nucleotide sequence ID" value="NC_013729.1"/>
</dbReference>
<dbReference type="NCBIfam" id="NF040657">
    <property type="entry name" value="immun_SitI3"/>
    <property type="match status" value="1"/>
</dbReference>
<dbReference type="STRING" id="479435.Kfla_4375"/>
<accession>D2PVC8</accession>
<dbReference type="KEGG" id="kfl:Kfla_4375"/>
<dbReference type="HOGENOM" id="CLU_1774986_0_0_11"/>
<name>D2PVC8_KRIFD</name>
<protein>
    <submittedName>
        <fullName evidence="1">Uncharacterized protein</fullName>
    </submittedName>
</protein>
<dbReference type="OrthoDB" id="3827759at2"/>